<evidence type="ECO:0000313" key="2">
    <source>
        <dbReference type="EMBL" id="KAF4136227.1"/>
    </source>
</evidence>
<organism evidence="2 3">
    <name type="scientific">Phytophthora infestans</name>
    <name type="common">Potato late blight agent</name>
    <name type="synonym">Botrytis infestans</name>
    <dbReference type="NCBI Taxonomy" id="4787"/>
    <lineage>
        <taxon>Eukaryota</taxon>
        <taxon>Sar</taxon>
        <taxon>Stramenopiles</taxon>
        <taxon>Oomycota</taxon>
        <taxon>Peronosporomycetes</taxon>
        <taxon>Peronosporales</taxon>
        <taxon>Peronosporaceae</taxon>
        <taxon>Phytophthora</taxon>
    </lineage>
</organism>
<feature type="region of interest" description="Disordered" evidence="1">
    <location>
        <begin position="1"/>
        <end position="23"/>
    </location>
</feature>
<dbReference type="EMBL" id="JAACNO010001982">
    <property type="protein sequence ID" value="KAF4136227.1"/>
    <property type="molecule type" value="Genomic_DNA"/>
</dbReference>
<gene>
    <name evidence="2" type="ORF">GN958_ATG14583</name>
</gene>
<sequence>MNEDIGNLKGASGSSVTPVNANKVPDTQLATTVDKSNPASRKKFAAVDDVVLLRAVNAFQPWRAPVGTAKEIMKVFDDIAVHCGAHPEIGVNKRGTALRTRFITLLRELKRDQCQSMRRSGFVEQFGERDRLLLDIIAQTDDWNEKLEATSKIKEAKQVGIESSGELMRRLAMNESVAGDDDDENDDGEEDSDAASKVGRKITKRERLAVVMDALTDSLKSTSEDDGNKYEFKAKRLAFEQDQAEKQRLHEAAEAEKRRQHELDLETHRQKADEEREKRMFDFLKSVLM</sequence>
<feature type="region of interest" description="Disordered" evidence="1">
    <location>
        <begin position="243"/>
        <end position="276"/>
    </location>
</feature>
<protein>
    <submittedName>
        <fullName evidence="2">Uncharacterized protein</fullName>
    </submittedName>
</protein>
<evidence type="ECO:0000313" key="3">
    <source>
        <dbReference type="Proteomes" id="UP000704712"/>
    </source>
</evidence>
<comment type="caution">
    <text evidence="2">The sequence shown here is derived from an EMBL/GenBank/DDBJ whole genome shotgun (WGS) entry which is preliminary data.</text>
</comment>
<name>A0A8S9U9U2_PHYIN</name>
<evidence type="ECO:0000256" key="1">
    <source>
        <dbReference type="SAM" id="MobiDB-lite"/>
    </source>
</evidence>
<accession>A0A8S9U9U2</accession>
<feature type="compositionally biased region" description="Acidic residues" evidence="1">
    <location>
        <begin position="178"/>
        <end position="193"/>
    </location>
</feature>
<dbReference type="AlphaFoldDB" id="A0A8S9U9U2"/>
<dbReference type="Proteomes" id="UP000704712">
    <property type="component" value="Unassembled WGS sequence"/>
</dbReference>
<dbReference type="PANTHER" id="PTHR37558:SF1">
    <property type="entry name" value="HTH CENPB-TYPE DOMAIN-CONTAINING PROTEIN"/>
    <property type="match status" value="1"/>
</dbReference>
<reference evidence="2" key="1">
    <citation type="submission" date="2020-03" db="EMBL/GenBank/DDBJ databases">
        <title>Hybrid Assembly of Korean Phytophthora infestans isolates.</title>
        <authorList>
            <person name="Prokchorchik M."/>
            <person name="Lee Y."/>
            <person name="Seo J."/>
            <person name="Cho J.-H."/>
            <person name="Park Y.-E."/>
            <person name="Jang D.-C."/>
            <person name="Im J.-S."/>
            <person name="Choi J.-G."/>
            <person name="Park H.-J."/>
            <person name="Lee G.-B."/>
            <person name="Lee Y.-G."/>
            <person name="Hong S.-Y."/>
            <person name="Cho K."/>
            <person name="Sohn K.H."/>
        </authorList>
    </citation>
    <scope>NUCLEOTIDE SEQUENCE</scope>
    <source>
        <strain evidence="2">KR_2_A2</strain>
    </source>
</reference>
<dbReference type="PANTHER" id="PTHR37558">
    <property type="entry name" value="HTH CENPB-TYPE DOMAIN-CONTAINING PROTEIN"/>
    <property type="match status" value="1"/>
</dbReference>
<proteinExistence type="predicted"/>
<feature type="region of interest" description="Disordered" evidence="1">
    <location>
        <begin position="176"/>
        <end position="199"/>
    </location>
</feature>